<keyword evidence="1" id="KW-0732">Signal</keyword>
<organism evidence="2 3">
    <name type="scientific">Gymnodinialimonas ceratoperidinii</name>
    <dbReference type="NCBI Taxonomy" id="2856823"/>
    <lineage>
        <taxon>Bacteria</taxon>
        <taxon>Pseudomonadati</taxon>
        <taxon>Pseudomonadota</taxon>
        <taxon>Alphaproteobacteria</taxon>
        <taxon>Rhodobacterales</taxon>
        <taxon>Paracoccaceae</taxon>
        <taxon>Gymnodinialimonas</taxon>
    </lineage>
</organism>
<protein>
    <submittedName>
        <fullName evidence="2">Uncharacterized protein</fullName>
    </submittedName>
</protein>
<gene>
    <name evidence="2" type="ORF">KYE46_14495</name>
</gene>
<dbReference type="AlphaFoldDB" id="A0A8F6TWN2"/>
<dbReference type="RefSeq" id="WP_219001474.1">
    <property type="nucleotide sequence ID" value="NZ_CP079194.1"/>
</dbReference>
<name>A0A8F6TWN2_9RHOB</name>
<evidence type="ECO:0000313" key="2">
    <source>
        <dbReference type="EMBL" id="QXT39122.1"/>
    </source>
</evidence>
<keyword evidence="3" id="KW-1185">Reference proteome</keyword>
<evidence type="ECO:0000313" key="3">
    <source>
        <dbReference type="Proteomes" id="UP000825009"/>
    </source>
</evidence>
<sequence length="53" mass="5674">MRRLATTTAIIVSLAGPALAQDITMPTITMPEPGTFCAPFQLCVPLVTRDARD</sequence>
<dbReference type="Proteomes" id="UP000825009">
    <property type="component" value="Chromosome"/>
</dbReference>
<dbReference type="KEGG" id="gce:KYE46_14495"/>
<accession>A0A8F6TWN2</accession>
<evidence type="ECO:0000256" key="1">
    <source>
        <dbReference type="SAM" id="SignalP"/>
    </source>
</evidence>
<feature type="chain" id="PRO_5034847882" evidence="1">
    <location>
        <begin position="21"/>
        <end position="53"/>
    </location>
</feature>
<dbReference type="EMBL" id="CP079194">
    <property type="protein sequence ID" value="QXT39122.1"/>
    <property type="molecule type" value="Genomic_DNA"/>
</dbReference>
<proteinExistence type="predicted"/>
<reference evidence="2 3" key="1">
    <citation type="submission" date="2021-07" db="EMBL/GenBank/DDBJ databases">
        <title>A novel Jannaschia species isolated from marine dinoflagellate Ceratoperidinium margalefii.</title>
        <authorList>
            <person name="Jiang Y."/>
            <person name="Li Z."/>
        </authorList>
    </citation>
    <scope>NUCLEOTIDE SEQUENCE [LARGE SCALE GENOMIC DNA]</scope>
    <source>
        <strain evidence="2 3">J12C1-MA-4</strain>
    </source>
</reference>
<feature type="signal peptide" evidence="1">
    <location>
        <begin position="1"/>
        <end position="20"/>
    </location>
</feature>